<protein>
    <submittedName>
        <fullName evidence="1">15694_t:CDS:1</fullName>
    </submittedName>
</protein>
<keyword evidence="2" id="KW-1185">Reference proteome</keyword>
<comment type="caution">
    <text evidence="1">The sequence shown here is derived from an EMBL/GenBank/DDBJ whole genome shotgun (WGS) entry which is preliminary data.</text>
</comment>
<proteinExistence type="predicted"/>
<feature type="non-terminal residue" evidence="1">
    <location>
        <position position="538"/>
    </location>
</feature>
<name>A0ACA9PC97_9GLOM</name>
<evidence type="ECO:0000313" key="2">
    <source>
        <dbReference type="Proteomes" id="UP000789920"/>
    </source>
</evidence>
<evidence type="ECO:0000313" key="1">
    <source>
        <dbReference type="EMBL" id="CAG8698066.1"/>
    </source>
</evidence>
<sequence length="538" mass="61289">MPQAKGSKHCGRHEKSLNDFKQANKGKGLAAYAKSSKFKGIVNETKKCKDCQSKKEQLIKNTKPTNRVLFKPTLKESNNLVLEPFAGSNNLIKMLQEEGYNFDFVAYDINPGSFEVKKRDTIQNFPQGHKLIITNPPYLAKNSACRKKIPFPTTEYDDLYKLCLEIMLKNCDYVGAIIPASFINADLFLDRLHSYTLLSSQMFTDTENPVCLALFSPEKSNSILLYENDEYVGELHALKKQVEEILTNNHSPIEISFNHKQGNLGLRAIDSTRFPSIAFIDAQLVPSRKIKVSSRHLTRIHIPQEVNLNLLNEKLKKLREVTNDFLLTPFRGLRKDAKSDQHFRACFAKDPKKQNIYEKILAEYISSLSFVSNFQKLSSSGKNALYIDRGVLRKGETIQFYAFHKYIEESGGAQDNQFKEIKHCIEVGRNGSQETSRRGHIRIPIPVKSLGGLKTGTLYFKNQKIGDAKLSGEVMLPGQAYYDKTENATEFFTFLNKISGIEYKTISQHFTYAKIIEKMLDYQPFKETSFNPSREPPG</sequence>
<reference evidence="1" key="1">
    <citation type="submission" date="2021-06" db="EMBL/GenBank/DDBJ databases">
        <authorList>
            <person name="Kallberg Y."/>
            <person name="Tangrot J."/>
            <person name="Rosling A."/>
        </authorList>
    </citation>
    <scope>NUCLEOTIDE SEQUENCE</scope>
    <source>
        <strain evidence="1">MA461A</strain>
    </source>
</reference>
<dbReference type="EMBL" id="CAJVQC010019058">
    <property type="protein sequence ID" value="CAG8698066.1"/>
    <property type="molecule type" value="Genomic_DNA"/>
</dbReference>
<accession>A0ACA9PC97</accession>
<organism evidence="1 2">
    <name type="scientific">Racocetra persica</name>
    <dbReference type="NCBI Taxonomy" id="160502"/>
    <lineage>
        <taxon>Eukaryota</taxon>
        <taxon>Fungi</taxon>
        <taxon>Fungi incertae sedis</taxon>
        <taxon>Mucoromycota</taxon>
        <taxon>Glomeromycotina</taxon>
        <taxon>Glomeromycetes</taxon>
        <taxon>Diversisporales</taxon>
        <taxon>Gigasporaceae</taxon>
        <taxon>Racocetra</taxon>
    </lineage>
</organism>
<dbReference type="Proteomes" id="UP000789920">
    <property type="component" value="Unassembled WGS sequence"/>
</dbReference>
<gene>
    <name evidence="1" type="ORF">RPERSI_LOCUS9882</name>
</gene>